<organism evidence="1 2">
    <name type="scientific">Nocardioides luteus</name>
    <dbReference type="NCBI Taxonomy" id="1844"/>
    <lineage>
        <taxon>Bacteria</taxon>
        <taxon>Bacillati</taxon>
        <taxon>Actinomycetota</taxon>
        <taxon>Actinomycetes</taxon>
        <taxon>Propionibacteriales</taxon>
        <taxon>Nocardioidaceae</taxon>
        <taxon>Nocardioides</taxon>
    </lineage>
</organism>
<evidence type="ECO:0008006" key="3">
    <source>
        <dbReference type="Google" id="ProtNLM"/>
    </source>
</evidence>
<evidence type="ECO:0000313" key="1">
    <source>
        <dbReference type="EMBL" id="GLJ66997.1"/>
    </source>
</evidence>
<dbReference type="EMBL" id="BSEL01000003">
    <property type="protein sequence ID" value="GLJ66997.1"/>
    <property type="molecule type" value="Genomic_DNA"/>
</dbReference>
<evidence type="ECO:0000313" key="2">
    <source>
        <dbReference type="Proteomes" id="UP001142292"/>
    </source>
</evidence>
<protein>
    <recommendedName>
        <fullName evidence="3">DUF3558 domain-containing protein</fullName>
    </recommendedName>
</protein>
<gene>
    <name evidence="1" type="ORF">GCM10017579_10330</name>
</gene>
<dbReference type="Proteomes" id="UP001142292">
    <property type="component" value="Unassembled WGS sequence"/>
</dbReference>
<comment type="caution">
    <text evidence="1">The sequence shown here is derived from an EMBL/GenBank/DDBJ whole genome shotgun (WGS) entry which is preliminary data.</text>
</comment>
<dbReference type="RefSeq" id="WP_189119816.1">
    <property type="nucleotide sequence ID" value="NZ_BMRK01000015.1"/>
</dbReference>
<reference evidence="1" key="1">
    <citation type="journal article" date="2014" name="Int. J. Syst. Evol. Microbiol.">
        <title>Complete genome of a new Firmicutes species belonging to the dominant human colonic microbiota ('Ruminococcus bicirculans') reveals two chromosomes and a selective capacity to utilize plant glucans.</title>
        <authorList>
            <consortium name="NISC Comparative Sequencing Program"/>
            <person name="Wegmann U."/>
            <person name="Louis P."/>
            <person name="Goesmann A."/>
            <person name="Henrissat B."/>
            <person name="Duncan S.H."/>
            <person name="Flint H.J."/>
        </authorList>
    </citation>
    <scope>NUCLEOTIDE SEQUENCE</scope>
    <source>
        <strain evidence="1">VKM Ac-1246</strain>
    </source>
</reference>
<proteinExistence type="predicted"/>
<name>A0ABQ5SS85_9ACTN</name>
<keyword evidence="2" id="KW-1185">Reference proteome</keyword>
<reference evidence="1" key="2">
    <citation type="submission" date="2023-01" db="EMBL/GenBank/DDBJ databases">
        <authorList>
            <person name="Sun Q."/>
            <person name="Evtushenko L."/>
        </authorList>
    </citation>
    <scope>NUCLEOTIDE SEQUENCE</scope>
    <source>
        <strain evidence="1">VKM Ac-1246</strain>
    </source>
</reference>
<accession>A0ABQ5SS85</accession>
<sequence length="141" mass="14947">MSKAVAELLSALPGSTFDNTGGGCMVVAWPTGGDGAIVITGVYGNSGSDNFSWNDHDPDVEDSDLTGFYAAFHAAWFGEDPQDIDPVDVYESEPFDATADLDIDGWWPADEYAFCSIQNGAHAIAEVPRVAIAAHNFAKSL</sequence>